<dbReference type="Proteomes" id="UP001061302">
    <property type="component" value="Chromosome"/>
</dbReference>
<reference evidence="1" key="1">
    <citation type="submission" date="2022-10" db="EMBL/GenBank/DDBJ databases">
        <title>Chitiniphilus purpureus sp. nov., a novel chitin-degrading bacterium isolated from crawfish pond sediment.</title>
        <authorList>
            <person name="Li K."/>
        </authorList>
    </citation>
    <scope>NUCLEOTIDE SEQUENCE</scope>
    <source>
        <strain evidence="1">CD1</strain>
    </source>
</reference>
<organism evidence="1 2">
    <name type="scientific">Chitiniphilus purpureus</name>
    <dbReference type="NCBI Taxonomy" id="2981137"/>
    <lineage>
        <taxon>Bacteria</taxon>
        <taxon>Pseudomonadati</taxon>
        <taxon>Pseudomonadota</taxon>
        <taxon>Betaproteobacteria</taxon>
        <taxon>Neisseriales</taxon>
        <taxon>Chitinibacteraceae</taxon>
        <taxon>Chitiniphilus</taxon>
    </lineage>
</organism>
<gene>
    <name evidence="1" type="ORF">N8I74_15860</name>
</gene>
<dbReference type="RefSeq" id="WP_263124087.1">
    <property type="nucleotide sequence ID" value="NZ_CP106753.1"/>
</dbReference>
<evidence type="ECO:0000313" key="2">
    <source>
        <dbReference type="Proteomes" id="UP001061302"/>
    </source>
</evidence>
<proteinExistence type="predicted"/>
<accession>A0ABY6DK99</accession>
<sequence length="340" mass="36252">MTRDEQIARAAIEACAKVCAEEMAEWGIDRDGWQSAKVCRGSILELDPAAIVASVPHDPLAEMVALTEDIGGYDEPQPANKGYALLGNGDYLINHSAPPIDAGLGAEIVITNATTADKSGNRQVGESRENSPGKGIAADAMVIRIGFLNMAALDALEGQLRMLRRAHWPKSDEAEPAAPQVPSRMAAGDPRNPISHPFIHDGFTYGWNACIDAMLVAAPQPSGNAAAVGQPTAARSGTSKAETAQWLQPDDLELLMMFGMQADDCDADGHTLSKTEVQRLCEIGVIRNLGFGRIAMTTFGHHLFDANWEQYPTLPLRTYAEYNAIAAANAAMAAEAGREG</sequence>
<evidence type="ECO:0000313" key="1">
    <source>
        <dbReference type="EMBL" id="UXY14779.1"/>
    </source>
</evidence>
<protein>
    <submittedName>
        <fullName evidence="1">Uncharacterized protein</fullName>
    </submittedName>
</protein>
<dbReference type="EMBL" id="CP106753">
    <property type="protein sequence ID" value="UXY14779.1"/>
    <property type="molecule type" value="Genomic_DNA"/>
</dbReference>
<name>A0ABY6DK99_9NEIS</name>
<keyword evidence="2" id="KW-1185">Reference proteome</keyword>